<feature type="compositionally biased region" description="Polar residues" evidence="2">
    <location>
        <begin position="53"/>
        <end position="75"/>
    </location>
</feature>
<evidence type="ECO:0000256" key="2">
    <source>
        <dbReference type="SAM" id="MobiDB-lite"/>
    </source>
</evidence>
<keyword evidence="5" id="KW-1185">Reference proteome</keyword>
<dbReference type="GO" id="GO:0034551">
    <property type="term" value="P:mitochondrial respiratory chain complex III assembly"/>
    <property type="evidence" value="ECO:0007669"/>
    <property type="project" value="TreeGrafter"/>
</dbReference>
<dbReference type="AlphaFoldDB" id="A0AAV9XNY5"/>
<comment type="caution">
    <text evidence="4">The sequence shown here is derived from an EMBL/GenBank/DDBJ whole genome shotgun (WGS) entry which is preliminary data.</text>
</comment>
<organism evidence="4 5">
    <name type="scientific">Orbilia ellipsospora</name>
    <dbReference type="NCBI Taxonomy" id="2528407"/>
    <lineage>
        <taxon>Eukaryota</taxon>
        <taxon>Fungi</taxon>
        <taxon>Dikarya</taxon>
        <taxon>Ascomycota</taxon>
        <taxon>Pezizomycotina</taxon>
        <taxon>Orbiliomycetes</taxon>
        <taxon>Orbiliales</taxon>
        <taxon>Orbiliaceae</taxon>
        <taxon>Orbilia</taxon>
    </lineage>
</organism>
<protein>
    <submittedName>
        <fullName evidence="4">Protein cbp3, mitochondrial</fullName>
    </submittedName>
</protein>
<accession>A0AAV9XNY5</accession>
<dbReference type="InterPro" id="IPR007129">
    <property type="entry name" value="Ubiqinol_cyt_c_chaperone_CPB3"/>
</dbReference>
<reference evidence="4 5" key="1">
    <citation type="submission" date="2019-10" db="EMBL/GenBank/DDBJ databases">
        <authorList>
            <person name="Palmer J.M."/>
        </authorList>
    </citation>
    <scope>NUCLEOTIDE SEQUENCE [LARGE SCALE GENOMIC DNA]</scope>
    <source>
        <strain evidence="4 5">TWF694</strain>
    </source>
</reference>
<name>A0AAV9XNY5_9PEZI</name>
<evidence type="ECO:0000259" key="3">
    <source>
        <dbReference type="Pfam" id="PF03981"/>
    </source>
</evidence>
<feature type="region of interest" description="Disordered" evidence="2">
    <location>
        <begin position="53"/>
        <end position="84"/>
    </location>
</feature>
<gene>
    <name evidence="4" type="primary">CBP3</name>
    <name evidence="4" type="ORF">TWF694_000563</name>
</gene>
<sequence>MSLIEPILPSLRAGLSQSTRHISRQRPLRTTPLSSPSTAFKFERKTSPIIFPSLTTTPIRPLSHTSRLSQTSSNPPAAEEDRPTTFREKLANVVSAVLPKGTKEQYWAYKKTEELFNECRIQGEYNPEEPIVGKAKFWYEDCGLVPCLRTWTHISNLHVWMLMTRIRNLEPRARAKMWQQLLINHYYFHIEELLDKRHGVSSRGKRQKYMKDLYELFRFTILTYDEAFVRGDAWMATAVWRCVFMSKEDMDLQKLAIIVSYIRRVLSGLEKLDEETVLSAQVYFGNPMDELAVVEKFSEGFELPGTGGKGKGKNSR</sequence>
<dbReference type="Proteomes" id="UP001365542">
    <property type="component" value="Unassembled WGS sequence"/>
</dbReference>
<dbReference type="Pfam" id="PF03981">
    <property type="entry name" value="Ubiq_cyt_C_chap"/>
    <property type="match status" value="1"/>
</dbReference>
<evidence type="ECO:0000256" key="1">
    <source>
        <dbReference type="ARBA" id="ARBA00006407"/>
    </source>
</evidence>
<comment type="similarity">
    <text evidence="1">Belongs to the CBP3 family.</text>
</comment>
<dbReference type="PANTHER" id="PTHR12184">
    <property type="entry name" value="UBIQUINOL-CYTOCHROME C REDUCTASE COMPLEX ASSEMBLY FACTOR 1 FAMILY MEMBER"/>
    <property type="match status" value="1"/>
</dbReference>
<feature type="region of interest" description="Disordered" evidence="2">
    <location>
        <begin position="16"/>
        <end position="38"/>
    </location>
</feature>
<feature type="domain" description="Ubiquinol-cytochrome c chaperone" evidence="3">
    <location>
        <begin position="140"/>
        <end position="282"/>
    </location>
</feature>
<proteinExistence type="inferred from homology"/>
<dbReference type="EMBL" id="JAVHJO010000001">
    <property type="protein sequence ID" value="KAK6543835.1"/>
    <property type="molecule type" value="Genomic_DNA"/>
</dbReference>
<dbReference type="InterPro" id="IPR021150">
    <property type="entry name" value="Ubiq_cyt_c_chap"/>
</dbReference>
<dbReference type="GO" id="GO:0005739">
    <property type="term" value="C:mitochondrion"/>
    <property type="evidence" value="ECO:0007669"/>
    <property type="project" value="TreeGrafter"/>
</dbReference>
<evidence type="ECO:0000313" key="4">
    <source>
        <dbReference type="EMBL" id="KAK6543835.1"/>
    </source>
</evidence>
<dbReference type="PANTHER" id="PTHR12184:SF1">
    <property type="entry name" value="UBIQUINOL-CYTOCHROME-C REDUCTASE COMPLEX ASSEMBLY FACTOR 1"/>
    <property type="match status" value="1"/>
</dbReference>
<evidence type="ECO:0000313" key="5">
    <source>
        <dbReference type="Proteomes" id="UP001365542"/>
    </source>
</evidence>